<dbReference type="Proteomes" id="UP000199322">
    <property type="component" value="Unassembled WGS sequence"/>
</dbReference>
<keyword evidence="2" id="KW-1003">Cell membrane</keyword>
<feature type="domain" description="Solute-binding protein family 3/N-terminal" evidence="7">
    <location>
        <begin position="84"/>
        <end position="258"/>
    </location>
</feature>
<evidence type="ECO:0000256" key="6">
    <source>
        <dbReference type="SAM" id="Phobius"/>
    </source>
</evidence>
<protein>
    <submittedName>
        <fullName evidence="10">DUF4040 domain-containing protein</fullName>
    </submittedName>
    <submittedName>
        <fullName evidence="9">Putative multicomponent Na+:H+ antiporter subunit B</fullName>
    </submittedName>
</protein>
<name>A0A1G6LIB2_9BACT</name>
<feature type="transmembrane region" description="Helical" evidence="6">
    <location>
        <begin position="6"/>
        <end position="22"/>
    </location>
</feature>
<evidence type="ECO:0000256" key="2">
    <source>
        <dbReference type="ARBA" id="ARBA00022475"/>
    </source>
</evidence>
<evidence type="ECO:0000256" key="5">
    <source>
        <dbReference type="ARBA" id="ARBA00023136"/>
    </source>
</evidence>
<evidence type="ECO:0000256" key="3">
    <source>
        <dbReference type="ARBA" id="ARBA00022692"/>
    </source>
</evidence>
<evidence type="ECO:0000313" key="12">
    <source>
        <dbReference type="Proteomes" id="UP000297288"/>
    </source>
</evidence>
<keyword evidence="4 6" id="KW-1133">Transmembrane helix</keyword>
<feature type="domain" description="MrpA C-terminal/MbhD" evidence="8">
    <location>
        <begin position="11"/>
        <end position="74"/>
    </location>
</feature>
<dbReference type="Pfam" id="PF00497">
    <property type="entry name" value="SBP_bac_3"/>
    <property type="match status" value="1"/>
</dbReference>
<evidence type="ECO:0000313" key="9">
    <source>
        <dbReference type="EMBL" id="SDC42923.1"/>
    </source>
</evidence>
<dbReference type="RefSeq" id="WP_091403383.1">
    <property type="nucleotide sequence ID" value="NZ_FMYV01000004.1"/>
</dbReference>
<dbReference type="EMBL" id="FMYV01000004">
    <property type="protein sequence ID" value="SDC42923.1"/>
    <property type="molecule type" value="Genomic_DNA"/>
</dbReference>
<dbReference type="EMBL" id="SRME01000004">
    <property type="protein sequence ID" value="TGG87639.1"/>
    <property type="molecule type" value="Genomic_DNA"/>
</dbReference>
<keyword evidence="5 6" id="KW-0472">Membrane</keyword>
<evidence type="ECO:0000313" key="11">
    <source>
        <dbReference type="Proteomes" id="UP000199322"/>
    </source>
</evidence>
<reference evidence="10 12" key="2">
    <citation type="submission" date="2019-04" db="EMBL/GenBank/DDBJ databases">
        <title>Draft genome sequence data and analysis of a Fermenting Bacterium, Geotoga petraea strain HO-Geo1, isolated from heavy-oil petroleum reservoir in Russia.</title>
        <authorList>
            <person name="Grouzdev D.S."/>
            <person name="Semenova E.M."/>
            <person name="Sokolova D.S."/>
            <person name="Tourova T.P."/>
            <person name="Poltaraus A.B."/>
            <person name="Nazina T.N."/>
        </authorList>
    </citation>
    <scope>NUCLEOTIDE SEQUENCE [LARGE SCALE GENOMIC DNA]</scope>
    <source>
        <strain evidence="10 12">HO-Geo1</strain>
    </source>
</reference>
<feature type="transmembrane region" description="Helical" evidence="6">
    <location>
        <begin position="52"/>
        <end position="70"/>
    </location>
</feature>
<proteinExistence type="predicted"/>
<keyword evidence="3 6" id="KW-0812">Transmembrane</keyword>
<evidence type="ECO:0000259" key="7">
    <source>
        <dbReference type="Pfam" id="PF00497"/>
    </source>
</evidence>
<dbReference type="Pfam" id="PF13244">
    <property type="entry name" value="MbhD"/>
    <property type="match status" value="1"/>
</dbReference>
<feature type="transmembrane region" description="Helical" evidence="6">
    <location>
        <begin position="29"/>
        <end position="46"/>
    </location>
</feature>
<keyword evidence="11" id="KW-1185">Reference proteome</keyword>
<accession>A0A1G6LIB2</accession>
<sequence length="258" mass="29834">MMIFNYFLMTVIVVVALYISLIKNHINALLAYGIFGAALSAIFFILNAPDVAIVEITVGAAFIFFIYLIAMKKVGKIKVYYVLTPYLVEKKQNTLTGFEFYIIDKFVELKGLEVEYIQVEENEAIEKLEKDGDVLIGGHTNTGEKNIITSKEILPTKILSVGNPKISSYGLFEDDKDMKNDLENFNDDFLIDLIRYKYLLYLGKTFENNEIGEYKTSGYKFVFNSKNEFLKEEFDEFIDDLKKNSQEEYQEMIRRYIG</sequence>
<evidence type="ECO:0000256" key="1">
    <source>
        <dbReference type="ARBA" id="ARBA00004651"/>
    </source>
</evidence>
<evidence type="ECO:0000313" key="10">
    <source>
        <dbReference type="EMBL" id="TGG87639.1"/>
    </source>
</evidence>
<dbReference type="Gene3D" id="3.40.190.10">
    <property type="entry name" value="Periplasmic binding protein-like II"/>
    <property type="match status" value="1"/>
</dbReference>
<dbReference type="GO" id="GO:0005886">
    <property type="term" value="C:plasma membrane"/>
    <property type="evidence" value="ECO:0007669"/>
    <property type="project" value="UniProtKB-SubCell"/>
</dbReference>
<gene>
    <name evidence="10" type="ORF">E4650_07815</name>
    <name evidence="9" type="ORF">SAMN04488588_1042</name>
</gene>
<dbReference type="InterPro" id="IPR001638">
    <property type="entry name" value="Solute-binding_3/MltF_N"/>
</dbReference>
<dbReference type="STRING" id="28234.SAMN04488588_1042"/>
<dbReference type="InterPro" id="IPR025383">
    <property type="entry name" value="MrpA_C/MbhD"/>
</dbReference>
<dbReference type="SUPFAM" id="SSF53850">
    <property type="entry name" value="Periplasmic binding protein-like II"/>
    <property type="match status" value="1"/>
</dbReference>
<dbReference type="Proteomes" id="UP000297288">
    <property type="component" value="Unassembled WGS sequence"/>
</dbReference>
<dbReference type="AlphaFoldDB" id="A0A1G6LIB2"/>
<evidence type="ECO:0000259" key="8">
    <source>
        <dbReference type="Pfam" id="PF13244"/>
    </source>
</evidence>
<evidence type="ECO:0000256" key="4">
    <source>
        <dbReference type="ARBA" id="ARBA00022989"/>
    </source>
</evidence>
<comment type="subcellular location">
    <subcellularLocation>
        <location evidence="1">Cell membrane</location>
        <topology evidence="1">Multi-pass membrane protein</topology>
    </subcellularLocation>
</comment>
<organism evidence="9 11">
    <name type="scientific">Geotoga petraea</name>
    <dbReference type="NCBI Taxonomy" id="28234"/>
    <lineage>
        <taxon>Bacteria</taxon>
        <taxon>Thermotogati</taxon>
        <taxon>Thermotogota</taxon>
        <taxon>Thermotogae</taxon>
        <taxon>Petrotogales</taxon>
        <taxon>Petrotogaceae</taxon>
        <taxon>Geotoga</taxon>
    </lineage>
</organism>
<reference evidence="9 11" key="1">
    <citation type="submission" date="2016-10" db="EMBL/GenBank/DDBJ databases">
        <authorList>
            <person name="de Groot N.N."/>
        </authorList>
    </citation>
    <scope>NUCLEOTIDE SEQUENCE [LARGE SCALE GENOMIC DNA]</scope>
    <source>
        <strain evidence="9 11">WG14</strain>
    </source>
</reference>
<dbReference type="OrthoDB" id="46041at2"/>